<dbReference type="Proteomes" id="UP001500459">
    <property type="component" value="Unassembled WGS sequence"/>
</dbReference>
<comment type="similarity">
    <text evidence="2">Belongs to the autoinducer-2 exporter (AI-2E) (TC 2.A.86) family.</text>
</comment>
<dbReference type="EMBL" id="BAABCW010000006">
    <property type="protein sequence ID" value="GAA3508536.1"/>
    <property type="molecule type" value="Genomic_DNA"/>
</dbReference>
<reference evidence="8" key="1">
    <citation type="journal article" date="2019" name="Int. J. Syst. Evol. Microbiol.">
        <title>The Global Catalogue of Microorganisms (GCM) 10K type strain sequencing project: providing services to taxonomists for standard genome sequencing and annotation.</title>
        <authorList>
            <consortium name="The Broad Institute Genomics Platform"/>
            <consortium name="The Broad Institute Genome Sequencing Center for Infectious Disease"/>
            <person name="Wu L."/>
            <person name="Ma J."/>
        </authorList>
    </citation>
    <scope>NUCLEOTIDE SEQUENCE [LARGE SCALE GENOMIC DNA]</scope>
    <source>
        <strain evidence="8">JCM 17106</strain>
    </source>
</reference>
<protein>
    <submittedName>
        <fullName evidence="7">AI-2E family transporter</fullName>
    </submittedName>
</protein>
<dbReference type="PANTHER" id="PTHR21716:SF64">
    <property type="entry name" value="AI-2 TRANSPORT PROTEIN TQSA"/>
    <property type="match status" value="1"/>
</dbReference>
<keyword evidence="8" id="KW-1185">Reference proteome</keyword>
<sequence length="340" mass="38126">MKKLAYLVIGIGGILALLILGENILIPFMYGIILWFLGHTLKNLTYKVPVFKKYLPSWLVSSVIFLVIIMLLSILVKLITTNIDVLIKSYPVYASNVNNIADKINEIFNIDIYQSIFEKLKNYNFSTILQPIADSLSGILSDTVMVLLYALFIVSEETSFTTKLKKLFKTNKDYNKVSLILNKISDSISDYLRLKTLVSILTGVVCYIFLLLMDVEAPFFWALLTFFLNYIPTIGSLIATIFPSIFSLFQFGEFTPFIIILVVLGVIQWLIGNILEPKIMGSTLNISPLASILSLVVWGEIWGITGMLLSIPITVVMVIVFAQFESTKSTAILLSENGDI</sequence>
<dbReference type="PANTHER" id="PTHR21716">
    <property type="entry name" value="TRANSMEMBRANE PROTEIN"/>
    <property type="match status" value="1"/>
</dbReference>
<organism evidence="7 8">
    <name type="scientific">Aquimarina addita</name>
    <dbReference type="NCBI Taxonomy" id="870485"/>
    <lineage>
        <taxon>Bacteria</taxon>
        <taxon>Pseudomonadati</taxon>
        <taxon>Bacteroidota</taxon>
        <taxon>Flavobacteriia</taxon>
        <taxon>Flavobacteriales</taxon>
        <taxon>Flavobacteriaceae</taxon>
        <taxon>Aquimarina</taxon>
    </lineage>
</organism>
<name>A0ABP6UK86_9FLAO</name>
<feature type="transmembrane region" description="Helical" evidence="6">
    <location>
        <begin position="192"/>
        <end position="213"/>
    </location>
</feature>
<evidence type="ECO:0000313" key="7">
    <source>
        <dbReference type="EMBL" id="GAA3508536.1"/>
    </source>
</evidence>
<evidence type="ECO:0000256" key="6">
    <source>
        <dbReference type="SAM" id="Phobius"/>
    </source>
</evidence>
<feature type="transmembrane region" description="Helical" evidence="6">
    <location>
        <begin position="58"/>
        <end position="79"/>
    </location>
</feature>
<dbReference type="RefSeq" id="WP_344926978.1">
    <property type="nucleotide sequence ID" value="NZ_BAABCW010000006.1"/>
</dbReference>
<comment type="subcellular location">
    <subcellularLocation>
        <location evidence="1">Membrane</location>
        <topology evidence="1">Multi-pass membrane protein</topology>
    </subcellularLocation>
</comment>
<dbReference type="InterPro" id="IPR002549">
    <property type="entry name" value="AI-2E-like"/>
</dbReference>
<feature type="transmembrane region" description="Helical" evidence="6">
    <location>
        <begin position="254"/>
        <end position="275"/>
    </location>
</feature>
<keyword evidence="5 6" id="KW-0472">Membrane</keyword>
<feature type="transmembrane region" description="Helical" evidence="6">
    <location>
        <begin position="295"/>
        <end position="322"/>
    </location>
</feature>
<accession>A0ABP6UK86</accession>
<feature type="transmembrane region" description="Helical" evidence="6">
    <location>
        <begin position="7"/>
        <end position="38"/>
    </location>
</feature>
<evidence type="ECO:0000256" key="2">
    <source>
        <dbReference type="ARBA" id="ARBA00009773"/>
    </source>
</evidence>
<evidence type="ECO:0000256" key="4">
    <source>
        <dbReference type="ARBA" id="ARBA00022989"/>
    </source>
</evidence>
<comment type="caution">
    <text evidence="7">The sequence shown here is derived from an EMBL/GenBank/DDBJ whole genome shotgun (WGS) entry which is preliminary data.</text>
</comment>
<feature type="transmembrane region" description="Helical" evidence="6">
    <location>
        <begin position="219"/>
        <end position="242"/>
    </location>
</feature>
<proteinExistence type="inferred from homology"/>
<gene>
    <name evidence="7" type="ORF">GCM10022393_19930</name>
</gene>
<evidence type="ECO:0000256" key="5">
    <source>
        <dbReference type="ARBA" id="ARBA00023136"/>
    </source>
</evidence>
<evidence type="ECO:0000256" key="3">
    <source>
        <dbReference type="ARBA" id="ARBA00022692"/>
    </source>
</evidence>
<evidence type="ECO:0000256" key="1">
    <source>
        <dbReference type="ARBA" id="ARBA00004141"/>
    </source>
</evidence>
<dbReference type="Pfam" id="PF01594">
    <property type="entry name" value="AI-2E_transport"/>
    <property type="match status" value="1"/>
</dbReference>
<evidence type="ECO:0000313" key="8">
    <source>
        <dbReference type="Proteomes" id="UP001500459"/>
    </source>
</evidence>
<keyword evidence="3 6" id="KW-0812">Transmembrane</keyword>
<keyword evidence="4 6" id="KW-1133">Transmembrane helix</keyword>